<sequence>MLIVKPSYLLFMEVTTSVSTFDWEDILDALQEEKCILFLGPGVFRTTDGRMLESQLYEELEVNHPEHPYIRTFYEDDGFFLFREDHFKRKVIRRIRRFFQEPLILADEVLAKIARIPFHIIFTLTPDGLLARTFDQLRLPYQHDFYNKNQKPQEFIQPSAKRPLIYNMLGYIEEYDSLVLTHNDLFDYLNSIFAGKSMQPELRQQLKQAHSYIFLGLQYEKWYLQLLLRVLSLHAPELVRLERYASHPTIKMKQQLKRLFEQEFNIEFVPNNPIGFINELHMHCNAKGLLRILPEVEFSNTNFRDKIRKVRSLIAENKILPAIVSLKEILESHGPKCNHLRDELILQERNFRHLNQKIIGRMASEQDRIELNQVLFALISLISQTENCLGS</sequence>
<organism evidence="2 3">
    <name type="scientific">Flavilitoribacter nigricans (strain ATCC 23147 / DSM 23189 / NBRC 102662 / NCIMB 1420 / SS-2)</name>
    <name type="common">Lewinella nigricans</name>
    <dbReference type="NCBI Taxonomy" id="1122177"/>
    <lineage>
        <taxon>Bacteria</taxon>
        <taxon>Pseudomonadati</taxon>
        <taxon>Bacteroidota</taxon>
        <taxon>Saprospiria</taxon>
        <taxon>Saprospirales</taxon>
        <taxon>Lewinellaceae</taxon>
        <taxon>Flavilitoribacter</taxon>
    </lineage>
</organism>
<dbReference type="EMBL" id="PDUD01000021">
    <property type="protein sequence ID" value="PHN05495.1"/>
    <property type="molecule type" value="Genomic_DNA"/>
</dbReference>
<dbReference type="Pfam" id="PF13289">
    <property type="entry name" value="SIR2_2"/>
    <property type="match status" value="1"/>
</dbReference>
<dbReference type="Pfam" id="PF19964">
    <property type="entry name" value="EAD11"/>
    <property type="match status" value="1"/>
</dbReference>
<comment type="caution">
    <text evidence="2">The sequence shown here is derived from an EMBL/GenBank/DDBJ whole genome shotgun (WGS) entry which is preliminary data.</text>
</comment>
<evidence type="ECO:0000313" key="2">
    <source>
        <dbReference type="EMBL" id="PHN05495.1"/>
    </source>
</evidence>
<evidence type="ECO:0000259" key="1">
    <source>
        <dbReference type="Pfam" id="PF19964"/>
    </source>
</evidence>
<proteinExistence type="predicted"/>
<dbReference type="Proteomes" id="UP000223913">
    <property type="component" value="Unassembled WGS sequence"/>
</dbReference>
<protein>
    <recommendedName>
        <fullName evidence="1">Effector-associated domain-containing protein</fullName>
    </recommendedName>
</protein>
<gene>
    <name evidence="2" type="ORF">CRP01_15990</name>
</gene>
<name>A0A2D0NAH9_FLAN2</name>
<accession>A0A2D0NAH9</accession>
<dbReference type="InterPro" id="IPR045439">
    <property type="entry name" value="EAD11"/>
</dbReference>
<dbReference type="AlphaFoldDB" id="A0A2D0NAH9"/>
<evidence type="ECO:0000313" key="3">
    <source>
        <dbReference type="Proteomes" id="UP000223913"/>
    </source>
</evidence>
<reference evidence="2 3" key="1">
    <citation type="submission" date="2017-10" db="EMBL/GenBank/DDBJ databases">
        <title>The draft genome sequence of Lewinella nigricans NBRC 102662.</title>
        <authorList>
            <person name="Wang K."/>
        </authorList>
    </citation>
    <scope>NUCLEOTIDE SEQUENCE [LARGE SCALE GENOMIC DNA]</scope>
    <source>
        <strain evidence="2 3">NBRC 102662</strain>
    </source>
</reference>
<keyword evidence="3" id="KW-1185">Reference proteome</keyword>
<feature type="domain" description="Effector-associated" evidence="1">
    <location>
        <begin position="306"/>
        <end position="385"/>
    </location>
</feature>